<keyword evidence="1" id="KW-0602">Photosynthesis</keyword>
<gene>
    <name evidence="4" type="ORF">JOM49_007619</name>
</gene>
<name>A0ABS4Q329_9PSEU</name>
<evidence type="ECO:0000259" key="3">
    <source>
        <dbReference type="Pfam" id="PF13460"/>
    </source>
</evidence>
<dbReference type="Gene3D" id="3.40.50.720">
    <property type="entry name" value="NAD(P)-binding Rossmann-like Domain"/>
    <property type="match status" value="1"/>
</dbReference>
<dbReference type="PANTHER" id="PTHR47128:SF2">
    <property type="entry name" value="PROTEIN HIGH CHLOROPHYLL FLUORESCENCE PHENOTYPE 244, CHLOROPLASTIC"/>
    <property type="match status" value="1"/>
</dbReference>
<dbReference type="InterPro" id="IPR044256">
    <property type="entry name" value="HCF244-like"/>
</dbReference>
<comment type="caution">
    <text evidence="4">The sequence shown here is derived from an EMBL/GenBank/DDBJ whole genome shotgun (WGS) entry which is preliminary data.</text>
</comment>
<dbReference type="PANTHER" id="PTHR47128">
    <property type="match status" value="1"/>
</dbReference>
<evidence type="ECO:0000256" key="1">
    <source>
        <dbReference type="ARBA" id="ARBA00022531"/>
    </source>
</evidence>
<keyword evidence="2" id="KW-0604">Photosystem II</keyword>
<organism evidence="4 5">
    <name type="scientific">Amycolatopsis magusensis</name>
    <dbReference type="NCBI Taxonomy" id="882444"/>
    <lineage>
        <taxon>Bacteria</taxon>
        <taxon>Bacillati</taxon>
        <taxon>Actinomycetota</taxon>
        <taxon>Actinomycetes</taxon>
        <taxon>Pseudonocardiales</taxon>
        <taxon>Pseudonocardiaceae</taxon>
        <taxon>Amycolatopsis</taxon>
    </lineage>
</organism>
<evidence type="ECO:0000313" key="5">
    <source>
        <dbReference type="Proteomes" id="UP000741013"/>
    </source>
</evidence>
<keyword evidence="5" id="KW-1185">Reference proteome</keyword>
<dbReference type="Proteomes" id="UP000741013">
    <property type="component" value="Unassembled WGS sequence"/>
</dbReference>
<dbReference type="Pfam" id="PF13460">
    <property type="entry name" value="NAD_binding_10"/>
    <property type="match status" value="1"/>
</dbReference>
<proteinExistence type="predicted"/>
<reference evidence="4 5" key="1">
    <citation type="submission" date="2021-03" db="EMBL/GenBank/DDBJ databases">
        <title>Sequencing the genomes of 1000 actinobacteria strains.</title>
        <authorList>
            <person name="Klenk H.-P."/>
        </authorList>
    </citation>
    <scope>NUCLEOTIDE SEQUENCE [LARGE SCALE GENOMIC DNA]</scope>
    <source>
        <strain evidence="4 5">DSM 45510</strain>
    </source>
</reference>
<feature type="domain" description="NAD(P)-binding" evidence="3">
    <location>
        <begin position="8"/>
        <end position="136"/>
    </location>
</feature>
<dbReference type="InterPro" id="IPR016040">
    <property type="entry name" value="NAD(P)-bd_dom"/>
</dbReference>
<dbReference type="RefSeq" id="WP_209668947.1">
    <property type="nucleotide sequence ID" value="NZ_JAGGMS010000001.1"/>
</dbReference>
<dbReference type="InterPro" id="IPR036291">
    <property type="entry name" value="NAD(P)-bd_dom_sf"/>
</dbReference>
<dbReference type="SUPFAM" id="SSF51735">
    <property type="entry name" value="NAD(P)-binding Rossmann-fold domains"/>
    <property type="match status" value="1"/>
</dbReference>
<evidence type="ECO:0000313" key="4">
    <source>
        <dbReference type="EMBL" id="MBP2186093.1"/>
    </source>
</evidence>
<protein>
    <submittedName>
        <fullName evidence="4">Uncharacterized protein YbjT (DUF2867 family)</fullName>
    </submittedName>
</protein>
<evidence type="ECO:0000256" key="2">
    <source>
        <dbReference type="ARBA" id="ARBA00023276"/>
    </source>
</evidence>
<dbReference type="EMBL" id="JAGGMS010000001">
    <property type="protein sequence ID" value="MBP2186093.1"/>
    <property type="molecule type" value="Genomic_DNA"/>
</dbReference>
<accession>A0ABS4Q329</accession>
<sequence>MKPIVVTGGTGSLGRRVVRELLDAGREVVVLSRRARPVADGSRFVSVDLRTGDGLDQALTGVDTVVHCASTLTGGDEQAARTLIDAAKRAGVTHLVYISIVGIDRIPLPYYRTKLAVERQLEASGLGYTILRATQFHELVQHIFSLLGRSPIVPVPTMRFQPVDTRDVAGRLAELALGEPAGRVPDFGGPEVRDAKSLARAYLTATGRRRLLVPVRVPGRIMAGFRRGENLVGDRFDGEWTFEQFLAEHATRRPSRFTDAGGSGG</sequence>